<accession>A0AAE1W862</accession>
<dbReference type="AlphaFoldDB" id="A0AAE1W862"/>
<name>A0AAE1W862_9LAMI</name>
<evidence type="ECO:0000313" key="1">
    <source>
        <dbReference type="EMBL" id="KAK4388553.1"/>
    </source>
</evidence>
<reference evidence="1" key="2">
    <citation type="journal article" date="2024" name="Plant">
        <title>Genomic evolution and insights into agronomic trait innovations of Sesamum species.</title>
        <authorList>
            <person name="Miao H."/>
            <person name="Wang L."/>
            <person name="Qu L."/>
            <person name="Liu H."/>
            <person name="Sun Y."/>
            <person name="Le M."/>
            <person name="Wang Q."/>
            <person name="Wei S."/>
            <person name="Zheng Y."/>
            <person name="Lin W."/>
            <person name="Duan Y."/>
            <person name="Cao H."/>
            <person name="Xiong S."/>
            <person name="Wang X."/>
            <person name="Wei L."/>
            <person name="Li C."/>
            <person name="Ma Q."/>
            <person name="Ju M."/>
            <person name="Zhao R."/>
            <person name="Li G."/>
            <person name="Mu C."/>
            <person name="Tian Q."/>
            <person name="Mei H."/>
            <person name="Zhang T."/>
            <person name="Gao T."/>
            <person name="Zhang H."/>
        </authorList>
    </citation>
    <scope>NUCLEOTIDE SEQUENCE</scope>
    <source>
        <strain evidence="1">K16</strain>
    </source>
</reference>
<sequence>MENELHTLEQNQTWQLTPLSAGKWAIGCKWVFKTKLKADGSMESKWTSIMHFYMGIWRKIFISLNQKVIQWRGLVCKLERSLYGLKCASSQWNVEFTLKLTEYSFVQSAHDHCEDYLHALFTTKDIGDAGYFLGLEIADSSTNLYVAQTKYVMDIIQDMGLGHAKFVLTYFPQVALHVIRDLKGCPSRGLLFPSQKSFVLKAFSDVGWASCSDSRRFLTGFCIFLGDALVSWKTKKQSSVSHSTAEDEYHNLATTICELRWLTYIVSDLDVPTFTLLMSKLGLASFESSPTCVGGGLLKFMCRGRQSILKKQTVKKMKLKTL</sequence>
<comment type="caution">
    <text evidence="1">The sequence shown here is derived from an EMBL/GenBank/DDBJ whole genome shotgun (WGS) entry which is preliminary data.</text>
</comment>
<organism evidence="1 2">
    <name type="scientific">Sesamum angolense</name>
    <dbReference type="NCBI Taxonomy" id="2727404"/>
    <lineage>
        <taxon>Eukaryota</taxon>
        <taxon>Viridiplantae</taxon>
        <taxon>Streptophyta</taxon>
        <taxon>Embryophyta</taxon>
        <taxon>Tracheophyta</taxon>
        <taxon>Spermatophyta</taxon>
        <taxon>Magnoliopsida</taxon>
        <taxon>eudicotyledons</taxon>
        <taxon>Gunneridae</taxon>
        <taxon>Pentapetalae</taxon>
        <taxon>asterids</taxon>
        <taxon>lamiids</taxon>
        <taxon>Lamiales</taxon>
        <taxon>Pedaliaceae</taxon>
        <taxon>Sesamum</taxon>
    </lineage>
</organism>
<evidence type="ECO:0000313" key="2">
    <source>
        <dbReference type="Proteomes" id="UP001289374"/>
    </source>
</evidence>
<dbReference type="EMBL" id="JACGWL010000014">
    <property type="protein sequence ID" value="KAK4388553.1"/>
    <property type="molecule type" value="Genomic_DNA"/>
</dbReference>
<dbReference type="Proteomes" id="UP001289374">
    <property type="component" value="Unassembled WGS sequence"/>
</dbReference>
<protein>
    <submittedName>
        <fullName evidence="1">Mitochondrial protein</fullName>
    </submittedName>
</protein>
<dbReference type="CDD" id="cd09272">
    <property type="entry name" value="RNase_HI_RT_Ty1"/>
    <property type="match status" value="1"/>
</dbReference>
<dbReference type="PANTHER" id="PTHR11439">
    <property type="entry name" value="GAG-POL-RELATED RETROTRANSPOSON"/>
    <property type="match status" value="1"/>
</dbReference>
<dbReference type="PANTHER" id="PTHR11439:SF470">
    <property type="entry name" value="CYSTEINE-RICH RLK (RECEPTOR-LIKE PROTEIN KINASE) 8"/>
    <property type="match status" value="1"/>
</dbReference>
<reference evidence="1" key="1">
    <citation type="submission" date="2020-06" db="EMBL/GenBank/DDBJ databases">
        <authorList>
            <person name="Li T."/>
            <person name="Hu X."/>
            <person name="Zhang T."/>
            <person name="Song X."/>
            <person name="Zhang H."/>
            <person name="Dai N."/>
            <person name="Sheng W."/>
            <person name="Hou X."/>
            <person name="Wei L."/>
        </authorList>
    </citation>
    <scope>NUCLEOTIDE SEQUENCE</scope>
    <source>
        <strain evidence="1">K16</strain>
        <tissue evidence="1">Leaf</tissue>
    </source>
</reference>
<keyword evidence="2" id="KW-1185">Reference proteome</keyword>
<gene>
    <name evidence="1" type="ORF">Sango_2461900</name>
</gene>
<proteinExistence type="predicted"/>